<keyword evidence="2" id="KW-0479">Metal-binding</keyword>
<dbReference type="RefSeq" id="WP_395416489.1">
    <property type="nucleotide sequence ID" value="NZ_JBIPKE010000013.1"/>
</dbReference>
<dbReference type="CDD" id="cd10802">
    <property type="entry name" value="YdjC_TTHB029_like"/>
    <property type="match status" value="1"/>
</dbReference>
<dbReference type="PANTHER" id="PTHR31609:SF1">
    <property type="entry name" value="CARBOHYDRATE DEACETYLASE"/>
    <property type="match status" value="1"/>
</dbReference>
<evidence type="ECO:0000256" key="4">
    <source>
        <dbReference type="ARBA" id="ARBA00022842"/>
    </source>
</evidence>
<evidence type="ECO:0000313" key="7">
    <source>
        <dbReference type="Proteomes" id="UP001610063"/>
    </source>
</evidence>
<comment type="cofactor">
    <cofactor evidence="1">
        <name>Mg(2+)</name>
        <dbReference type="ChEBI" id="CHEBI:18420"/>
    </cofactor>
</comment>
<keyword evidence="7" id="KW-1185">Reference proteome</keyword>
<organism evidence="6 7">
    <name type="scientific">Marinoscillum luteum</name>
    <dbReference type="NCBI Taxonomy" id="861051"/>
    <lineage>
        <taxon>Bacteria</taxon>
        <taxon>Pseudomonadati</taxon>
        <taxon>Bacteroidota</taxon>
        <taxon>Cytophagia</taxon>
        <taxon>Cytophagales</taxon>
        <taxon>Reichenbachiellaceae</taxon>
        <taxon>Marinoscillum</taxon>
    </lineage>
</organism>
<sequence>MKNTFLISLLLVGIHLQCTEAQTIQERLGYNKNTKLLIVHADDLGVSHSENMASFEAIEKGMVTSASILVPAPWFSEVAAYAQSHSDADFGIHLCLNSEWKHYKWGAVSDPSQVASLLKKSGFFPDNGQWVAENADIQEMEQEMRTQIDRAIASGITPTHIDAHMMTAYRRADFVQVLLKISQEYKLPIGVDVKELKARYPELDFPEMISLDKLYGAGPEDYEKSLAEYYTTVLRGLAPGLNEILVHTAYDDAEMQAITVDHTNWGSDWRQQDFDFFTSDACKTILKEENIQLITWKAVQDQLMK</sequence>
<keyword evidence="4" id="KW-0460">Magnesium</keyword>
<comment type="caution">
    <text evidence="6">The sequence shown here is derived from an EMBL/GenBank/DDBJ whole genome shotgun (WGS) entry which is preliminary data.</text>
</comment>
<dbReference type="PANTHER" id="PTHR31609">
    <property type="entry name" value="YDJC DEACETYLASE FAMILY MEMBER"/>
    <property type="match status" value="1"/>
</dbReference>
<dbReference type="EMBL" id="JBIPKE010000013">
    <property type="protein sequence ID" value="MFH6982854.1"/>
    <property type="molecule type" value="Genomic_DNA"/>
</dbReference>
<dbReference type="Gene3D" id="3.20.20.370">
    <property type="entry name" value="Glycoside hydrolase/deacetylase"/>
    <property type="match status" value="1"/>
</dbReference>
<dbReference type="Proteomes" id="UP001610063">
    <property type="component" value="Unassembled WGS sequence"/>
</dbReference>
<evidence type="ECO:0000313" key="6">
    <source>
        <dbReference type="EMBL" id="MFH6982854.1"/>
    </source>
</evidence>
<gene>
    <name evidence="6" type="ORF">ACHKAR_05370</name>
</gene>
<evidence type="ECO:0000256" key="3">
    <source>
        <dbReference type="ARBA" id="ARBA00022801"/>
    </source>
</evidence>
<name>A0ABW7N805_9BACT</name>
<evidence type="ECO:0000256" key="2">
    <source>
        <dbReference type="ARBA" id="ARBA00022723"/>
    </source>
</evidence>
<dbReference type="InterPro" id="IPR011330">
    <property type="entry name" value="Glyco_hydro/deAcase_b/a-brl"/>
</dbReference>
<accession>A0ABW7N805</accession>
<reference evidence="6 7" key="1">
    <citation type="journal article" date="2013" name="Int. J. Syst. Evol. Microbiol.">
        <title>Marinoscillum luteum sp. nov., isolated from marine sediment.</title>
        <authorList>
            <person name="Cha I.T."/>
            <person name="Park S.J."/>
            <person name="Kim S.J."/>
            <person name="Kim J.G."/>
            <person name="Jung M.Y."/>
            <person name="Shin K.S."/>
            <person name="Kwon K.K."/>
            <person name="Yang S.H."/>
            <person name="Seo Y.S."/>
            <person name="Rhee S.K."/>
        </authorList>
    </citation>
    <scope>NUCLEOTIDE SEQUENCE [LARGE SCALE GENOMIC DNA]</scope>
    <source>
        <strain evidence="6 7">KCTC 23939</strain>
    </source>
</reference>
<protein>
    <submittedName>
        <fullName evidence="6">Polysaccharide deacetylase family protein</fullName>
    </submittedName>
</protein>
<dbReference type="SUPFAM" id="SSF88713">
    <property type="entry name" value="Glycoside hydrolase/deacetylase"/>
    <property type="match status" value="1"/>
</dbReference>
<evidence type="ECO:0000256" key="1">
    <source>
        <dbReference type="ARBA" id="ARBA00001946"/>
    </source>
</evidence>
<evidence type="ECO:0000256" key="5">
    <source>
        <dbReference type="ARBA" id="ARBA00023277"/>
    </source>
</evidence>
<keyword evidence="3" id="KW-0378">Hydrolase</keyword>
<dbReference type="Pfam" id="PF04794">
    <property type="entry name" value="YdjC"/>
    <property type="match status" value="1"/>
</dbReference>
<keyword evidence="5" id="KW-0119">Carbohydrate metabolism</keyword>
<proteinExistence type="predicted"/>
<dbReference type="InterPro" id="IPR006879">
    <property type="entry name" value="YdjC-like"/>
</dbReference>